<dbReference type="InterPro" id="IPR011322">
    <property type="entry name" value="N-reg_PII-like_a/b"/>
</dbReference>
<dbReference type="SMART" id="SM00938">
    <property type="entry name" value="P-II"/>
    <property type="match status" value="1"/>
</dbReference>
<reference evidence="1 2" key="1">
    <citation type="submission" date="2016-02" db="EMBL/GenBank/DDBJ databases">
        <title>Comparison of Clostridium stercorarium subspecies using comparative genomics and transcriptomics.</title>
        <authorList>
            <person name="Schellenberg J."/>
            <person name="Thallinger G."/>
            <person name="Levin D.B."/>
            <person name="Zhang X."/>
            <person name="Alvare G."/>
            <person name="Fristensky B."/>
            <person name="Sparling R."/>
        </authorList>
    </citation>
    <scope>NUCLEOTIDE SEQUENCE [LARGE SCALE GENOMIC DNA]</scope>
    <source>
        <strain evidence="1 2">DSM 2910</strain>
    </source>
</reference>
<accession>A0A1B1YD40</accession>
<dbReference type="SUPFAM" id="SSF54913">
    <property type="entry name" value="GlnB-like"/>
    <property type="match status" value="2"/>
</dbReference>
<dbReference type="InterPro" id="IPR002187">
    <property type="entry name" value="N-reg_PII"/>
</dbReference>
<dbReference type="EMBL" id="CP014672">
    <property type="protein sequence ID" value="ANW98668.1"/>
    <property type="molecule type" value="Genomic_DNA"/>
</dbReference>
<dbReference type="GO" id="GO:0006808">
    <property type="term" value="P:regulation of nitrogen utilization"/>
    <property type="evidence" value="ECO:0007669"/>
    <property type="project" value="InterPro"/>
</dbReference>
<organism evidence="1 2">
    <name type="scientific">Thermoclostridium stercorarium subsp. thermolacticum DSM 2910</name>
    <dbReference type="NCBI Taxonomy" id="1121336"/>
    <lineage>
        <taxon>Bacteria</taxon>
        <taxon>Bacillati</taxon>
        <taxon>Bacillota</taxon>
        <taxon>Clostridia</taxon>
        <taxon>Eubacteriales</taxon>
        <taxon>Oscillospiraceae</taxon>
        <taxon>Thermoclostridium</taxon>
    </lineage>
</organism>
<dbReference type="Gene3D" id="3.30.70.120">
    <property type="match status" value="1"/>
</dbReference>
<dbReference type="GO" id="GO:0030234">
    <property type="term" value="F:enzyme regulator activity"/>
    <property type="evidence" value="ECO:0007669"/>
    <property type="project" value="InterPro"/>
</dbReference>
<proteinExistence type="predicted"/>
<dbReference type="RefSeq" id="WP_015359007.1">
    <property type="nucleotide sequence ID" value="NZ_CP014672.1"/>
</dbReference>
<evidence type="ECO:0000313" key="2">
    <source>
        <dbReference type="Proteomes" id="UP000092971"/>
    </source>
</evidence>
<gene>
    <name evidence="1" type="ORF">CSTERTH_06305</name>
</gene>
<evidence type="ECO:0000313" key="1">
    <source>
        <dbReference type="EMBL" id="ANW98668.1"/>
    </source>
</evidence>
<sequence>MTSEYEFQIITLILSEQQCHRFSRIARDKDIHGGTAIIGKGTVNSATLNLFGIKSQRREIVSIMVEKERAKELLDYFAEELQLNEPGHGIAYVTYATLAEQIINGKQDTLNIAQNMEGDSMYKKMTVIVNRGMADSVMEIARKAGVKGGTVIHGRGTGSEFTEKLFGVEIVPEKELVIILMPSDLVSKVADELYRELQLDVPGNGILFVEPVAEVRGLADSHNKTNNEKE</sequence>
<dbReference type="AlphaFoldDB" id="A0A1B1YD40"/>
<protein>
    <submittedName>
        <fullName evidence="1">Transcriptional regulator</fullName>
    </submittedName>
</protein>
<dbReference type="InterPro" id="IPR015867">
    <property type="entry name" value="N-reg_PII/ATP_PRibTrfase_C"/>
</dbReference>
<dbReference type="PROSITE" id="PS51343">
    <property type="entry name" value="PII_GLNB_DOM"/>
    <property type="match status" value="1"/>
</dbReference>
<dbReference type="OrthoDB" id="9803021at2"/>
<dbReference type="Pfam" id="PF00543">
    <property type="entry name" value="P-II"/>
    <property type="match status" value="1"/>
</dbReference>
<dbReference type="Proteomes" id="UP000092971">
    <property type="component" value="Chromosome"/>
</dbReference>
<name>A0A1B1YD40_THEST</name>